<proteinExistence type="predicted"/>
<dbReference type="EMBL" id="CP042433">
    <property type="protein sequence ID" value="QEC56423.1"/>
    <property type="molecule type" value="Genomic_DNA"/>
</dbReference>
<dbReference type="RefSeq" id="WP_146787101.1">
    <property type="nucleotide sequence ID" value="NZ_BAABIO010000001.1"/>
</dbReference>
<reference evidence="1 2" key="1">
    <citation type="journal article" date="2015" name="Int. J. Syst. Evol. Microbiol.">
        <title>Flavisolibacter ginsenosidimutans sp. nov., with ginsenoside-converting activity isolated from soil used for cultivating ginseng.</title>
        <authorList>
            <person name="Zhao Y."/>
            <person name="Liu Q."/>
            <person name="Kang M.S."/>
            <person name="Jin F."/>
            <person name="Yu H."/>
            <person name="Im W.T."/>
        </authorList>
    </citation>
    <scope>NUCLEOTIDE SEQUENCE [LARGE SCALE GENOMIC DNA]</scope>
    <source>
        <strain evidence="1 2">Gsoil 636</strain>
    </source>
</reference>
<protein>
    <recommendedName>
        <fullName evidence="3">Fibronectin type III domain-containing protein</fullName>
    </recommendedName>
</protein>
<keyword evidence="2" id="KW-1185">Reference proteome</keyword>
<name>A0A5B8UIQ6_9BACT</name>
<evidence type="ECO:0000313" key="1">
    <source>
        <dbReference type="EMBL" id="QEC56423.1"/>
    </source>
</evidence>
<organism evidence="1 2">
    <name type="scientific">Flavisolibacter ginsenosidimutans</name>
    <dbReference type="NCBI Taxonomy" id="661481"/>
    <lineage>
        <taxon>Bacteria</taxon>
        <taxon>Pseudomonadati</taxon>
        <taxon>Bacteroidota</taxon>
        <taxon>Chitinophagia</taxon>
        <taxon>Chitinophagales</taxon>
        <taxon>Chitinophagaceae</taxon>
        <taxon>Flavisolibacter</taxon>
    </lineage>
</organism>
<evidence type="ECO:0008006" key="3">
    <source>
        <dbReference type="Google" id="ProtNLM"/>
    </source>
</evidence>
<evidence type="ECO:0000313" key="2">
    <source>
        <dbReference type="Proteomes" id="UP000321204"/>
    </source>
</evidence>
<sequence>MRTFRITNGFNELSDAYLIVRATFIKTSLTGNASFPQPVPSLTDLGASIDAFSNAVQAAEGGSRQDIAVKNSLRETLVNQLHLLGNYVLFTAAGDEVVATSSGYNISKQPTPQPPITSPDGVALANGINRGELELSCKKVAGARSYVHELTPWPVTADSQWQSIPGTSIKNLFTGLDSGKEYAGRVTAIGVKQQVVYSDVVSKIAL</sequence>
<dbReference type="OrthoDB" id="656121at2"/>
<gene>
    <name evidence="1" type="ORF">FSB75_11140</name>
</gene>
<dbReference type="AlphaFoldDB" id="A0A5B8UIQ6"/>
<dbReference type="KEGG" id="fgg:FSB75_11140"/>
<accession>A0A5B8UIQ6</accession>
<dbReference type="Proteomes" id="UP000321204">
    <property type="component" value="Chromosome"/>
</dbReference>